<dbReference type="Pfam" id="PF03845">
    <property type="entry name" value="Spore_permease"/>
    <property type="match status" value="1"/>
</dbReference>
<evidence type="ECO:0000256" key="8">
    <source>
        <dbReference type="SAM" id="Phobius"/>
    </source>
</evidence>
<keyword evidence="7 8" id="KW-0472">Membrane</keyword>
<evidence type="ECO:0000256" key="6">
    <source>
        <dbReference type="ARBA" id="ARBA00022989"/>
    </source>
</evidence>
<feature type="transmembrane region" description="Helical" evidence="8">
    <location>
        <begin position="182"/>
        <end position="201"/>
    </location>
</feature>
<evidence type="ECO:0000313" key="9">
    <source>
        <dbReference type="EMBL" id="SNY16963.1"/>
    </source>
</evidence>
<accession>A0A285G0U3</accession>
<evidence type="ECO:0000256" key="3">
    <source>
        <dbReference type="ARBA" id="ARBA00022448"/>
    </source>
</evidence>
<dbReference type="PANTHER" id="PTHR34975">
    <property type="entry name" value="SPORE GERMINATION PROTEIN A2"/>
    <property type="match status" value="1"/>
</dbReference>
<dbReference type="NCBIfam" id="TIGR00912">
    <property type="entry name" value="2A0309"/>
    <property type="match status" value="1"/>
</dbReference>
<sequence length="364" mass="40956">MKKISNLQLFILVVNFLLGSAILFPLGIKAKQDSYLVMVFALPLGIILAMIYIKISSIDPQKNLIEINKEIFGRYLGWLVGMIYSSFFLYISIRNIRDFAGQLNHFLVTQASLKSLTLLAIILIIYCIYYNIEMIARVTTFTLVIGLLLLTPSTIYLLFFSADLTTLQPVLAKGLTPIWKEIYPGILAFPLAELIIFPMVFSKVNNYKKIKRYFIRAISLSFLILTINTVTIVSVLGITLAENVSYPLVRSGQIVGGNLLKLDFFIALSTTLILFEKIKLLMYGAVKGFSILFNLSYKRLSIILPIIAGYLSIIIAPGRVQHLEFGLGPSLWINIGIGIYLPIISLVVYYLKRLFVKNKKSNDG</sequence>
<keyword evidence="6 8" id="KW-1133">Transmembrane helix</keyword>
<organism evidence="9 10">
    <name type="scientific">Orenia metallireducens</name>
    <dbReference type="NCBI Taxonomy" id="1413210"/>
    <lineage>
        <taxon>Bacteria</taxon>
        <taxon>Bacillati</taxon>
        <taxon>Bacillota</taxon>
        <taxon>Clostridia</taxon>
        <taxon>Halanaerobiales</taxon>
        <taxon>Halobacteroidaceae</taxon>
        <taxon>Orenia</taxon>
    </lineage>
</organism>
<dbReference type="Proteomes" id="UP000219573">
    <property type="component" value="Unassembled WGS sequence"/>
</dbReference>
<gene>
    <name evidence="9" type="ORF">SAMN06265827_10426</name>
</gene>
<evidence type="ECO:0000313" key="10">
    <source>
        <dbReference type="Proteomes" id="UP000219573"/>
    </source>
</evidence>
<feature type="transmembrane region" description="Helical" evidence="8">
    <location>
        <begin position="299"/>
        <end position="319"/>
    </location>
</feature>
<feature type="transmembrane region" description="Helical" evidence="8">
    <location>
        <begin position="34"/>
        <end position="55"/>
    </location>
</feature>
<feature type="transmembrane region" description="Helical" evidence="8">
    <location>
        <begin position="7"/>
        <end position="28"/>
    </location>
</feature>
<reference evidence="10" key="1">
    <citation type="submission" date="2017-09" db="EMBL/GenBank/DDBJ databases">
        <authorList>
            <person name="Varghese N."/>
            <person name="Submissions S."/>
        </authorList>
    </citation>
    <scope>NUCLEOTIDE SEQUENCE [LARGE SCALE GENOMIC DNA]</scope>
    <source>
        <strain evidence="10">MSL47</strain>
    </source>
</reference>
<dbReference type="RefSeq" id="WP_097016676.1">
    <property type="nucleotide sequence ID" value="NZ_OBDZ01000004.1"/>
</dbReference>
<dbReference type="GO" id="GO:0016020">
    <property type="term" value="C:membrane"/>
    <property type="evidence" value="ECO:0007669"/>
    <property type="project" value="UniProtKB-SubCell"/>
</dbReference>
<name>A0A285G0U3_9FIRM</name>
<feature type="transmembrane region" description="Helical" evidence="8">
    <location>
        <begin position="139"/>
        <end position="162"/>
    </location>
</feature>
<feature type="transmembrane region" description="Helical" evidence="8">
    <location>
        <begin position="259"/>
        <end position="278"/>
    </location>
</feature>
<evidence type="ECO:0000256" key="5">
    <source>
        <dbReference type="ARBA" id="ARBA00022692"/>
    </source>
</evidence>
<feature type="transmembrane region" description="Helical" evidence="8">
    <location>
        <begin position="331"/>
        <end position="351"/>
    </location>
</feature>
<keyword evidence="5 8" id="KW-0812">Transmembrane</keyword>
<proteinExistence type="inferred from homology"/>
<evidence type="ECO:0000256" key="2">
    <source>
        <dbReference type="ARBA" id="ARBA00007998"/>
    </source>
</evidence>
<feature type="transmembrane region" description="Helical" evidence="8">
    <location>
        <begin position="113"/>
        <end position="132"/>
    </location>
</feature>
<comment type="similarity">
    <text evidence="2">Belongs to the amino acid-polyamine-organocation (APC) superfamily. Spore germination protein (SGP) (TC 2.A.3.9) family.</text>
</comment>
<protein>
    <submittedName>
        <fullName evidence="9">Spore germination protein KB</fullName>
    </submittedName>
</protein>
<evidence type="ECO:0000256" key="1">
    <source>
        <dbReference type="ARBA" id="ARBA00004141"/>
    </source>
</evidence>
<dbReference type="InterPro" id="IPR004761">
    <property type="entry name" value="Spore_GerAB"/>
</dbReference>
<dbReference type="AlphaFoldDB" id="A0A285G0U3"/>
<keyword evidence="4" id="KW-0309">Germination</keyword>
<dbReference type="GO" id="GO:0009847">
    <property type="term" value="P:spore germination"/>
    <property type="evidence" value="ECO:0007669"/>
    <property type="project" value="InterPro"/>
</dbReference>
<feature type="transmembrane region" description="Helical" evidence="8">
    <location>
        <begin position="213"/>
        <end position="239"/>
    </location>
</feature>
<dbReference type="STRING" id="1413210.U472_01325"/>
<comment type="subcellular location">
    <subcellularLocation>
        <location evidence="1">Membrane</location>
        <topology evidence="1">Multi-pass membrane protein</topology>
    </subcellularLocation>
</comment>
<keyword evidence="10" id="KW-1185">Reference proteome</keyword>
<evidence type="ECO:0000256" key="4">
    <source>
        <dbReference type="ARBA" id="ARBA00022544"/>
    </source>
</evidence>
<dbReference type="EMBL" id="OBDZ01000004">
    <property type="protein sequence ID" value="SNY16963.1"/>
    <property type="molecule type" value="Genomic_DNA"/>
</dbReference>
<dbReference type="PANTHER" id="PTHR34975:SF2">
    <property type="entry name" value="SPORE GERMINATION PROTEIN A2"/>
    <property type="match status" value="1"/>
</dbReference>
<feature type="transmembrane region" description="Helical" evidence="8">
    <location>
        <begin position="75"/>
        <end position="93"/>
    </location>
</feature>
<evidence type="ECO:0000256" key="7">
    <source>
        <dbReference type="ARBA" id="ARBA00023136"/>
    </source>
</evidence>
<keyword evidence="3" id="KW-0813">Transport</keyword>